<accession>A0AAN7N8A1</accession>
<feature type="transmembrane region" description="Helical" evidence="1">
    <location>
        <begin position="62"/>
        <end position="84"/>
    </location>
</feature>
<keyword evidence="1" id="KW-0472">Membrane</keyword>
<keyword evidence="3" id="KW-1185">Reference proteome</keyword>
<name>A0AAN7N8A1_MYCAM</name>
<keyword evidence="1" id="KW-1133">Transmembrane helix</keyword>
<protein>
    <submittedName>
        <fullName evidence="2">Uncharacterized protein</fullName>
    </submittedName>
</protein>
<proteinExistence type="predicted"/>
<evidence type="ECO:0000313" key="3">
    <source>
        <dbReference type="Proteomes" id="UP001333110"/>
    </source>
</evidence>
<reference evidence="2 3" key="1">
    <citation type="journal article" date="2023" name="J. Hered.">
        <title>Chromosome-level genome of the wood stork (Mycteria americana) provides insight into avian chromosome evolution.</title>
        <authorList>
            <person name="Flamio R. Jr."/>
            <person name="Ramstad K.M."/>
        </authorList>
    </citation>
    <scope>NUCLEOTIDE SEQUENCE [LARGE SCALE GENOMIC DNA]</scope>
    <source>
        <strain evidence="2">JAX WOST 10</strain>
    </source>
</reference>
<dbReference type="AlphaFoldDB" id="A0AAN7N8A1"/>
<sequence length="238" mass="25942">MSLPRGWSNTGTGFLEKWSMTQACQCLGGIWTKPLITCFDFCSALKCGTGQIHLSHFNLSSLIHLLVVLMFLSGPTLGYMSIYLEYSRPQILCIPDSKTLRVDVESPLVLSARGSSRRISSWMGIRESRLVRYCLQCTVVVAIGTCCSLTLSTPTTEGSSERPGKPVEKTMVKQVVPLRPMEVHVRADIHTAACGGPHTRAGGCAMKEAAAHGEFMLEQTPGRNHSLWRGAHPGAVHS</sequence>
<evidence type="ECO:0000256" key="1">
    <source>
        <dbReference type="SAM" id="Phobius"/>
    </source>
</evidence>
<comment type="caution">
    <text evidence="2">The sequence shown here is derived from an EMBL/GenBank/DDBJ whole genome shotgun (WGS) entry which is preliminary data.</text>
</comment>
<evidence type="ECO:0000313" key="2">
    <source>
        <dbReference type="EMBL" id="KAK4810457.1"/>
    </source>
</evidence>
<gene>
    <name evidence="2" type="ORF">QYF61_004237</name>
</gene>
<organism evidence="2 3">
    <name type="scientific">Mycteria americana</name>
    <name type="common">Wood stork</name>
    <dbReference type="NCBI Taxonomy" id="33587"/>
    <lineage>
        <taxon>Eukaryota</taxon>
        <taxon>Metazoa</taxon>
        <taxon>Chordata</taxon>
        <taxon>Craniata</taxon>
        <taxon>Vertebrata</taxon>
        <taxon>Euteleostomi</taxon>
        <taxon>Archelosauria</taxon>
        <taxon>Archosauria</taxon>
        <taxon>Dinosauria</taxon>
        <taxon>Saurischia</taxon>
        <taxon>Theropoda</taxon>
        <taxon>Coelurosauria</taxon>
        <taxon>Aves</taxon>
        <taxon>Neognathae</taxon>
        <taxon>Neoaves</taxon>
        <taxon>Aequornithes</taxon>
        <taxon>Ciconiiformes</taxon>
        <taxon>Ciconiidae</taxon>
        <taxon>Mycteria</taxon>
    </lineage>
</organism>
<keyword evidence="1" id="KW-0812">Transmembrane</keyword>
<dbReference type="Proteomes" id="UP001333110">
    <property type="component" value="Unassembled WGS sequence"/>
</dbReference>
<dbReference type="EMBL" id="JAUNZN010000018">
    <property type="protein sequence ID" value="KAK4810457.1"/>
    <property type="molecule type" value="Genomic_DNA"/>
</dbReference>